<dbReference type="AlphaFoldDB" id="A0A7T8HK66"/>
<reference evidence="2" key="1">
    <citation type="submission" date="2021-01" db="EMBL/GenBank/DDBJ databases">
        <title>Caligus Genome Assembly.</title>
        <authorList>
            <person name="Gallardo-Escarate C."/>
        </authorList>
    </citation>
    <scope>NUCLEOTIDE SEQUENCE [LARGE SCALE GENOMIC DNA]</scope>
</reference>
<feature type="non-terminal residue" evidence="1">
    <location>
        <position position="1"/>
    </location>
</feature>
<dbReference type="GO" id="GO:0003676">
    <property type="term" value="F:nucleic acid binding"/>
    <property type="evidence" value="ECO:0007669"/>
    <property type="project" value="InterPro"/>
</dbReference>
<feature type="non-terminal residue" evidence="1">
    <location>
        <position position="56"/>
    </location>
</feature>
<evidence type="ECO:0000313" key="1">
    <source>
        <dbReference type="EMBL" id="QQP51434.1"/>
    </source>
</evidence>
<keyword evidence="2" id="KW-1185">Reference proteome</keyword>
<protein>
    <submittedName>
        <fullName evidence="1">Uncharacterized protein</fullName>
    </submittedName>
</protein>
<accession>A0A7T8HK66</accession>
<evidence type="ECO:0000313" key="2">
    <source>
        <dbReference type="Proteomes" id="UP000595437"/>
    </source>
</evidence>
<dbReference type="Gene3D" id="3.30.420.10">
    <property type="entry name" value="Ribonuclease H-like superfamily/Ribonuclease H"/>
    <property type="match status" value="1"/>
</dbReference>
<sequence>SNLVPDRLLAPAGDYIEILRTKFIPLVRENFPDGNVLLQQDGALAHTARATQAFLG</sequence>
<dbReference type="Proteomes" id="UP000595437">
    <property type="component" value="Chromosome 8"/>
</dbReference>
<dbReference type="InterPro" id="IPR036397">
    <property type="entry name" value="RNaseH_sf"/>
</dbReference>
<proteinExistence type="predicted"/>
<name>A0A7T8HK66_CALRO</name>
<organism evidence="1 2">
    <name type="scientific">Caligus rogercresseyi</name>
    <name type="common">Sea louse</name>
    <dbReference type="NCBI Taxonomy" id="217165"/>
    <lineage>
        <taxon>Eukaryota</taxon>
        <taxon>Metazoa</taxon>
        <taxon>Ecdysozoa</taxon>
        <taxon>Arthropoda</taxon>
        <taxon>Crustacea</taxon>
        <taxon>Multicrustacea</taxon>
        <taxon>Hexanauplia</taxon>
        <taxon>Copepoda</taxon>
        <taxon>Siphonostomatoida</taxon>
        <taxon>Caligidae</taxon>
        <taxon>Caligus</taxon>
    </lineage>
</organism>
<dbReference type="EMBL" id="CP045897">
    <property type="protein sequence ID" value="QQP51434.1"/>
    <property type="molecule type" value="Genomic_DNA"/>
</dbReference>
<gene>
    <name evidence="1" type="ORF">FKW44_012800</name>
</gene>